<dbReference type="VEuPathDB" id="FungiDB:ASPFODRAFT_467167"/>
<proteinExistence type="predicted"/>
<gene>
    <name evidence="2" type="ORF">ASPFODRAFT_467167</name>
</gene>
<evidence type="ECO:0000256" key="1">
    <source>
        <dbReference type="SAM" id="MobiDB-lite"/>
    </source>
</evidence>
<sequence>MPPSFKSQYPRLSHNLQITPSTPSGLHNVSGFTHPIGTSNPNPSSCEPTASIPRLRSRTRLQKRPIVPTVKTPESFRKQDRQDTTLSKNASKLINCIQEVAAKGRRELEFYETLWDSTEGRQLPIHAVDEIHRYKTLQQMIDDSAESEVKNIYRQRIAHLLKTHVLEVLDRSIPDSELSKGVTRRKLTIDKLSKSLHKDRKEISAHNTRSRHYHAFYVEFGPGAVILLGDSGNKDL</sequence>
<feature type="compositionally biased region" description="Polar residues" evidence="1">
    <location>
        <begin position="14"/>
        <end position="48"/>
    </location>
</feature>
<feature type="region of interest" description="Disordered" evidence="1">
    <location>
        <begin position="1"/>
        <end position="84"/>
    </location>
</feature>
<dbReference type="AlphaFoldDB" id="A0A1M3T005"/>
<protein>
    <submittedName>
        <fullName evidence="2">Uncharacterized protein</fullName>
    </submittedName>
</protein>
<name>A0A1M3T005_ASPLC</name>
<dbReference type="EMBL" id="KV878262">
    <property type="protein sequence ID" value="OJZ80065.1"/>
    <property type="molecule type" value="Genomic_DNA"/>
</dbReference>
<evidence type="ECO:0000313" key="2">
    <source>
        <dbReference type="EMBL" id="OJZ80065.1"/>
    </source>
</evidence>
<accession>A0A1M3T005</accession>
<reference evidence="3" key="1">
    <citation type="journal article" date="2017" name="Genome Biol.">
        <title>Comparative genomics reveals high biological diversity and specific adaptations in the industrially and medically important fungal genus Aspergillus.</title>
        <authorList>
            <person name="de Vries R.P."/>
            <person name="Riley R."/>
            <person name="Wiebenga A."/>
            <person name="Aguilar-Osorio G."/>
            <person name="Amillis S."/>
            <person name="Uchima C.A."/>
            <person name="Anderluh G."/>
            <person name="Asadollahi M."/>
            <person name="Askin M."/>
            <person name="Barry K."/>
            <person name="Battaglia E."/>
            <person name="Bayram O."/>
            <person name="Benocci T."/>
            <person name="Braus-Stromeyer S.A."/>
            <person name="Caldana C."/>
            <person name="Canovas D."/>
            <person name="Cerqueira G.C."/>
            <person name="Chen F."/>
            <person name="Chen W."/>
            <person name="Choi C."/>
            <person name="Clum A."/>
            <person name="Dos Santos R.A."/>
            <person name="Damasio A.R."/>
            <person name="Diallinas G."/>
            <person name="Emri T."/>
            <person name="Fekete E."/>
            <person name="Flipphi M."/>
            <person name="Freyberg S."/>
            <person name="Gallo A."/>
            <person name="Gournas C."/>
            <person name="Habgood R."/>
            <person name="Hainaut M."/>
            <person name="Harispe M.L."/>
            <person name="Henrissat B."/>
            <person name="Hilden K.S."/>
            <person name="Hope R."/>
            <person name="Hossain A."/>
            <person name="Karabika E."/>
            <person name="Karaffa L."/>
            <person name="Karanyi Z."/>
            <person name="Krasevec N."/>
            <person name="Kuo A."/>
            <person name="Kusch H."/>
            <person name="LaButti K."/>
            <person name="Lagendijk E.L."/>
            <person name="Lapidus A."/>
            <person name="Levasseur A."/>
            <person name="Lindquist E."/>
            <person name="Lipzen A."/>
            <person name="Logrieco A.F."/>
            <person name="MacCabe A."/>
            <person name="Maekelae M.R."/>
            <person name="Malavazi I."/>
            <person name="Melin P."/>
            <person name="Meyer V."/>
            <person name="Mielnichuk N."/>
            <person name="Miskei M."/>
            <person name="Molnar A.P."/>
            <person name="Mule G."/>
            <person name="Ngan C.Y."/>
            <person name="Orejas M."/>
            <person name="Orosz E."/>
            <person name="Ouedraogo J.P."/>
            <person name="Overkamp K.M."/>
            <person name="Park H.-S."/>
            <person name="Perrone G."/>
            <person name="Piumi F."/>
            <person name="Punt P.J."/>
            <person name="Ram A.F."/>
            <person name="Ramon A."/>
            <person name="Rauscher S."/>
            <person name="Record E."/>
            <person name="Riano-Pachon D.M."/>
            <person name="Robert V."/>
            <person name="Roehrig J."/>
            <person name="Ruller R."/>
            <person name="Salamov A."/>
            <person name="Salih N.S."/>
            <person name="Samson R.A."/>
            <person name="Sandor E."/>
            <person name="Sanguinetti M."/>
            <person name="Schuetze T."/>
            <person name="Sepcic K."/>
            <person name="Shelest E."/>
            <person name="Sherlock G."/>
            <person name="Sophianopoulou V."/>
            <person name="Squina F.M."/>
            <person name="Sun H."/>
            <person name="Susca A."/>
            <person name="Todd R.B."/>
            <person name="Tsang A."/>
            <person name="Unkles S.E."/>
            <person name="van de Wiele N."/>
            <person name="van Rossen-Uffink D."/>
            <person name="Oliveira J.V."/>
            <person name="Vesth T.C."/>
            <person name="Visser J."/>
            <person name="Yu J.-H."/>
            <person name="Zhou M."/>
            <person name="Andersen M.R."/>
            <person name="Archer D.B."/>
            <person name="Baker S.E."/>
            <person name="Benoit I."/>
            <person name="Brakhage A.A."/>
            <person name="Braus G.H."/>
            <person name="Fischer R."/>
            <person name="Frisvad J.C."/>
            <person name="Goldman G.H."/>
            <person name="Houbraken J."/>
            <person name="Oakley B."/>
            <person name="Pocsi I."/>
            <person name="Scazzocchio C."/>
            <person name="Seiboth B."/>
            <person name="vanKuyk P.A."/>
            <person name="Wortman J."/>
            <person name="Dyer P.S."/>
            <person name="Grigoriev I.V."/>
        </authorList>
    </citation>
    <scope>NUCLEOTIDE SEQUENCE [LARGE SCALE GENOMIC DNA]</scope>
    <source>
        <strain evidence="3">CBS 106.47</strain>
    </source>
</reference>
<feature type="compositionally biased region" description="Basic and acidic residues" evidence="1">
    <location>
        <begin position="74"/>
        <end position="83"/>
    </location>
</feature>
<evidence type="ECO:0000313" key="3">
    <source>
        <dbReference type="Proteomes" id="UP000184063"/>
    </source>
</evidence>
<dbReference type="Proteomes" id="UP000184063">
    <property type="component" value="Unassembled WGS sequence"/>
</dbReference>
<organism evidence="2 3">
    <name type="scientific">Aspergillus luchuensis (strain CBS 106.47)</name>
    <dbReference type="NCBI Taxonomy" id="1137211"/>
    <lineage>
        <taxon>Eukaryota</taxon>
        <taxon>Fungi</taxon>
        <taxon>Dikarya</taxon>
        <taxon>Ascomycota</taxon>
        <taxon>Pezizomycotina</taxon>
        <taxon>Eurotiomycetes</taxon>
        <taxon>Eurotiomycetidae</taxon>
        <taxon>Eurotiales</taxon>
        <taxon>Aspergillaceae</taxon>
        <taxon>Aspergillus</taxon>
        <taxon>Aspergillus subgen. Circumdati</taxon>
    </lineage>
</organism>